<proteinExistence type="predicted"/>
<name>A0ABY1QUJ5_9BACT</name>
<feature type="domain" description="3-keto-alpha-glucoside-1,2-lyase/3-keto-2-hydroxy-glucal hydratase" evidence="6">
    <location>
        <begin position="98"/>
        <end position="295"/>
    </location>
</feature>
<comment type="catalytic activity">
    <reaction evidence="1">
        <text>Hydrolysis of terminal non-reducing alpha-L-rhamnose residues in alpha-L-rhamnosides.</text>
        <dbReference type="EC" id="3.2.1.40"/>
    </reaction>
</comment>
<dbReference type="InterPro" id="IPR012341">
    <property type="entry name" value="6hp_glycosidase-like_sf"/>
</dbReference>
<dbReference type="Pfam" id="PF17390">
    <property type="entry name" value="Bac_rhamnosid_C"/>
    <property type="match status" value="1"/>
</dbReference>
<feature type="region of interest" description="Disordered" evidence="4">
    <location>
        <begin position="354"/>
        <end position="373"/>
    </location>
</feature>
<dbReference type="Pfam" id="PF05592">
    <property type="entry name" value="Bac_rhamnosid"/>
    <property type="match status" value="1"/>
</dbReference>
<dbReference type="InterPro" id="IPR008928">
    <property type="entry name" value="6-hairpin_glycosidase_sf"/>
</dbReference>
<dbReference type="InterPro" id="IPR016007">
    <property type="entry name" value="Alpha_rhamnosid"/>
</dbReference>
<dbReference type="InterPro" id="IPR035398">
    <property type="entry name" value="Bac_rhamnosid_C"/>
</dbReference>
<evidence type="ECO:0000256" key="1">
    <source>
        <dbReference type="ARBA" id="ARBA00001445"/>
    </source>
</evidence>
<dbReference type="InterPro" id="IPR010496">
    <property type="entry name" value="AL/BT2_dom"/>
</dbReference>
<dbReference type="Proteomes" id="UP001158067">
    <property type="component" value="Unassembled WGS sequence"/>
</dbReference>
<dbReference type="InterPro" id="IPR008902">
    <property type="entry name" value="Rhamnosid_concanavalin"/>
</dbReference>
<evidence type="ECO:0000259" key="5">
    <source>
        <dbReference type="Pfam" id="PF05592"/>
    </source>
</evidence>
<feature type="domain" description="Alpha-L-rhamnosidase concanavalin-like" evidence="5">
    <location>
        <begin position="317"/>
        <end position="431"/>
    </location>
</feature>
<evidence type="ECO:0000313" key="10">
    <source>
        <dbReference type="Proteomes" id="UP001158067"/>
    </source>
</evidence>
<dbReference type="PANTHER" id="PTHR33307">
    <property type="entry name" value="ALPHA-RHAMNOSIDASE (EUROFUNG)"/>
    <property type="match status" value="1"/>
</dbReference>
<gene>
    <name evidence="9" type="ORF">SAMN06265222_12531</name>
</gene>
<evidence type="ECO:0000256" key="4">
    <source>
        <dbReference type="SAM" id="MobiDB-lite"/>
    </source>
</evidence>
<accession>A0ABY1QUJ5</accession>
<evidence type="ECO:0000259" key="7">
    <source>
        <dbReference type="Pfam" id="PF17389"/>
    </source>
</evidence>
<dbReference type="Gene3D" id="2.60.420.10">
    <property type="entry name" value="Maltose phosphorylase, domain 3"/>
    <property type="match status" value="1"/>
</dbReference>
<keyword evidence="3" id="KW-0378">Hydrolase</keyword>
<dbReference type="SUPFAM" id="SSF48208">
    <property type="entry name" value="Six-hairpin glycosidases"/>
    <property type="match status" value="1"/>
</dbReference>
<keyword evidence="10" id="KW-1185">Reference proteome</keyword>
<dbReference type="PANTHER" id="PTHR33307:SF6">
    <property type="entry name" value="ALPHA-RHAMNOSIDASE (EUROFUNG)-RELATED"/>
    <property type="match status" value="1"/>
</dbReference>
<dbReference type="Gene3D" id="2.60.120.560">
    <property type="entry name" value="Exo-inulinase, domain 1"/>
    <property type="match status" value="1"/>
</dbReference>
<dbReference type="Pfam" id="PF17389">
    <property type="entry name" value="Bac_rhamnosid6H"/>
    <property type="match status" value="1"/>
</dbReference>
<organism evidence="9 10">
    <name type="scientific">Neorhodopirellula lusitana</name>
    <dbReference type="NCBI Taxonomy" id="445327"/>
    <lineage>
        <taxon>Bacteria</taxon>
        <taxon>Pseudomonadati</taxon>
        <taxon>Planctomycetota</taxon>
        <taxon>Planctomycetia</taxon>
        <taxon>Pirellulales</taxon>
        <taxon>Pirellulaceae</taxon>
        <taxon>Neorhodopirellula</taxon>
    </lineage>
</organism>
<protein>
    <recommendedName>
        <fullName evidence="2">alpha-L-rhamnosidase</fullName>
        <ecNumber evidence="2">3.2.1.40</ecNumber>
    </recommendedName>
</protein>
<dbReference type="Pfam" id="PF06439">
    <property type="entry name" value="3keto-disac_hyd"/>
    <property type="match status" value="1"/>
</dbReference>
<feature type="domain" description="Alpha-L-rhamnosidase C-terminal" evidence="8">
    <location>
        <begin position="772"/>
        <end position="842"/>
    </location>
</feature>
<reference evidence="9 10" key="1">
    <citation type="submission" date="2017-05" db="EMBL/GenBank/DDBJ databases">
        <authorList>
            <person name="Varghese N."/>
            <person name="Submissions S."/>
        </authorList>
    </citation>
    <scope>NUCLEOTIDE SEQUENCE [LARGE SCALE GENOMIC DNA]</scope>
    <source>
        <strain evidence="9 10">DSM 25457</strain>
    </source>
</reference>
<evidence type="ECO:0000313" key="9">
    <source>
        <dbReference type="EMBL" id="SMP78287.1"/>
    </source>
</evidence>
<dbReference type="EMBL" id="FXUG01000025">
    <property type="protein sequence ID" value="SMP78287.1"/>
    <property type="molecule type" value="Genomic_DNA"/>
</dbReference>
<dbReference type="InterPro" id="IPR035396">
    <property type="entry name" value="Bac_rhamnosid6H"/>
</dbReference>
<evidence type="ECO:0000256" key="2">
    <source>
        <dbReference type="ARBA" id="ARBA00012652"/>
    </source>
</evidence>
<comment type="caution">
    <text evidence="9">The sequence shown here is derived from an EMBL/GenBank/DDBJ whole genome shotgun (WGS) entry which is preliminary data.</text>
</comment>
<dbReference type="Gene3D" id="1.50.10.10">
    <property type="match status" value="1"/>
</dbReference>
<dbReference type="EC" id="3.2.1.40" evidence="2"/>
<sequence length="873" mass="97854">MDGPVCGPNVWAKCVGQMCGAVHVRGGCTLAVVAGTICFCVRYFHEFCSVTNLRLVSLVLGLVWFGNTLAEEVSLGRIERPVYSADANGAFEALVSRGYTPLFNGKDLAGWRNPYSHGEAEVVDGEIHLLADKKFFLVTEKKYSDFRVSVEIHLPEGPANSGVMFRCHVDEDAVKKVYGYQAECDGSDRRWSGGFFDESRRGWIWPSTKGRSEDQFLKHSEESKQAFAEPRVRDALNRNGWNRYEVTCVKDVIRIEVNGVETVRFRDATDACGYIGIQHHGEKGQTYRFRNLFIKELPSVPAEDHVSLTPQEPVAIKRVNDKVTLIDFGKAAFGNIVMPIPSGRGSGSVHFGEKLKDGRIDRNPPGTVRYGTTPIRRGGQLGNWIVPTPVDARNVAQAGLMNANPPAVLTPAMWGSVMPFRWVEIEGLDADYPYELIRRRAAYSSTWNDNASHFECSNETLNRIWELCKYSIKATTFAGVYVDGDRERIPYEADAYLNQLSHYTTDDDVKMASRTFDWLMENGTWPTEWAPHMVFMAHAEWMYSGDDQWLKQRYESLKSKTLLDRSAGDGLVRSSELDQKRTDIVDWPQKERDKYVFTEVNTVVNAFHIKAMTQMAEMAHAVGKDDDAAVFEKRVELARESFQKTLFDEDAGIYRDGVGTDHSSIHANFFPLAFGLVPADKMDGVRSWLNKQDMRCSVYAAQYFMDALFNNGSDQKAIALMVADADRSWKHMVDSGTTISWEAWDMKYKPNQDWNHAWGAAPANLLPRYVLGAQPSAPGWATATIRPCPGDLKHARGRVPTPRGPIEIDWKQVASKFKLSLELPGDMRANVEIPAAEGTTGVLVDGKPVEATKQNGRWILKEQISGTATVESK</sequence>
<feature type="domain" description="Alpha-L-rhamnosidase six-hairpin glycosidase" evidence="7">
    <location>
        <begin position="450"/>
        <end position="770"/>
    </location>
</feature>
<evidence type="ECO:0000259" key="6">
    <source>
        <dbReference type="Pfam" id="PF06439"/>
    </source>
</evidence>
<evidence type="ECO:0000256" key="3">
    <source>
        <dbReference type="ARBA" id="ARBA00022801"/>
    </source>
</evidence>
<evidence type="ECO:0000259" key="8">
    <source>
        <dbReference type="Pfam" id="PF17390"/>
    </source>
</evidence>